<dbReference type="InterPro" id="IPR017853">
    <property type="entry name" value="GH"/>
</dbReference>
<accession>A0A919N0M8</accession>
<sequence>MIAHPGAAQAAQAERPPMVLAVDLSKPIKPVDQAASGSLYGLGDEGWPADKWIAGIKPKMFTQPPPGATHQPNGEPAPVGDTLKVWPVAKRHGATVTVRLPDIFPSFPYVWQGDDYWYGQVEKMVRATLASGADNIYGYEIWNEPQWTWNPAWGDFFAMWAKTHRLIRSIDPDTPIIGPSYDRDYEVGLRPFLTAAVASDTVPDIVSWHELGPVTGMQVETHVDQYRALEKELGVGPLPISINEYGSPRDAGVPGWLTRFVAKLERSRVDTANLAFWHKPGRLADLLVPKGGGSGPAREADPTGNYWLYQWYAGMTGRMVQVTPPAPTARWIEVGTPVPSAPTRSAGRFGGAIPLNGEAPNRHVTMPAGVLRGVSDFTIATWVNLASVADWARIFDFGTGTSVNMFLTPRAGGGGLRFSITTGPGAEQQINGTGPLPTGWHHVAVTKDGTTGTLWVDGAPVGTNPNLTIGPADLNAGDTPNNWIGRSQYPDPLLDATVDDFNIYDRALTAAEVQALQTAPGAGNVLAYHFDETAAPTTPDASGNGHDGTVTTGVTGVSQLPAPDGFASVDGRTAKVVFGGGSGDLQLKVAGIPFRGRADVRVFATEWTGTDGVSAGPVPVFGGTYPVRDGAISVPVSDMDDTTAYLAVVRPATGPVPSYHRSEAFDGRSRTSPLASENHYATGRNFTFTVDAPAAGAYDLALRYTGGAAEGSIAGRPVSFPAADGFATVRSTAVLRKGHNQIKVNIRGGTLGADYLDISPFRTRVQAESGTWTDASLTRIDMSEANFFAPYVSGNAYVADFALPSSTLRLPVSVPAAGRYRLTIGYSTAGTEAERRAQIKSGQLVRVNDGPWQPVSYEPTQFRQMIRQTTVQVDLPAGASTLAFTKSDQPGTVDLDYVDVSKTIN</sequence>
<dbReference type="Proteomes" id="UP000636960">
    <property type="component" value="Unassembled WGS sequence"/>
</dbReference>
<dbReference type="InterPro" id="IPR005084">
    <property type="entry name" value="CBM6"/>
</dbReference>
<dbReference type="GO" id="GO:0030246">
    <property type="term" value="F:carbohydrate binding"/>
    <property type="evidence" value="ECO:0007669"/>
    <property type="project" value="InterPro"/>
</dbReference>
<organism evidence="4 5">
    <name type="scientific">Paractinoplanes rishiriensis</name>
    <dbReference type="NCBI Taxonomy" id="1050105"/>
    <lineage>
        <taxon>Bacteria</taxon>
        <taxon>Bacillati</taxon>
        <taxon>Actinomycetota</taxon>
        <taxon>Actinomycetes</taxon>
        <taxon>Micromonosporales</taxon>
        <taxon>Micromonosporaceae</taxon>
        <taxon>Paractinoplanes</taxon>
    </lineage>
</organism>
<dbReference type="PROSITE" id="PS51175">
    <property type="entry name" value="CBM6"/>
    <property type="match status" value="1"/>
</dbReference>
<dbReference type="SUPFAM" id="SSF49899">
    <property type="entry name" value="Concanavalin A-like lectins/glucanases"/>
    <property type="match status" value="1"/>
</dbReference>
<evidence type="ECO:0000313" key="4">
    <source>
        <dbReference type="EMBL" id="GIE95302.1"/>
    </source>
</evidence>
<dbReference type="Pfam" id="PF13385">
    <property type="entry name" value="Laminin_G_3"/>
    <property type="match status" value="1"/>
</dbReference>
<dbReference type="EMBL" id="BOMV01000026">
    <property type="protein sequence ID" value="GIE95302.1"/>
    <property type="molecule type" value="Genomic_DNA"/>
</dbReference>
<dbReference type="SUPFAM" id="SSF49785">
    <property type="entry name" value="Galactose-binding domain-like"/>
    <property type="match status" value="2"/>
</dbReference>
<name>A0A919N0M8_9ACTN</name>
<gene>
    <name evidence="4" type="ORF">Ari01nite_27670</name>
</gene>
<evidence type="ECO:0000313" key="5">
    <source>
        <dbReference type="Proteomes" id="UP000636960"/>
    </source>
</evidence>
<feature type="domain" description="CBM6" evidence="3">
    <location>
        <begin position="763"/>
        <end position="901"/>
    </location>
</feature>
<dbReference type="Gene3D" id="3.20.20.80">
    <property type="entry name" value="Glycosidases"/>
    <property type="match status" value="1"/>
</dbReference>
<evidence type="ECO:0000256" key="1">
    <source>
        <dbReference type="ARBA" id="ARBA00022729"/>
    </source>
</evidence>
<keyword evidence="1" id="KW-0732">Signal</keyword>
<comment type="caution">
    <text evidence="4">The sequence shown here is derived from an EMBL/GenBank/DDBJ whole genome shotgun (WGS) entry which is preliminary data.</text>
</comment>
<reference evidence="4" key="1">
    <citation type="submission" date="2021-01" db="EMBL/GenBank/DDBJ databases">
        <title>Whole genome shotgun sequence of Actinoplanes rishiriensis NBRC 108556.</title>
        <authorList>
            <person name="Komaki H."/>
            <person name="Tamura T."/>
        </authorList>
    </citation>
    <scope>NUCLEOTIDE SEQUENCE</scope>
    <source>
        <strain evidence="4">NBRC 108556</strain>
    </source>
</reference>
<evidence type="ECO:0000256" key="2">
    <source>
        <dbReference type="ARBA" id="ARBA00023157"/>
    </source>
</evidence>
<dbReference type="AlphaFoldDB" id="A0A919N0M8"/>
<keyword evidence="5" id="KW-1185">Reference proteome</keyword>
<dbReference type="Gene3D" id="2.60.120.260">
    <property type="entry name" value="Galactose-binding domain-like"/>
    <property type="match status" value="2"/>
</dbReference>
<dbReference type="Gene3D" id="2.60.120.200">
    <property type="match status" value="1"/>
</dbReference>
<dbReference type="InterPro" id="IPR013320">
    <property type="entry name" value="ConA-like_dom_sf"/>
</dbReference>
<dbReference type="SUPFAM" id="SSF51445">
    <property type="entry name" value="(Trans)glycosidases"/>
    <property type="match status" value="1"/>
</dbReference>
<dbReference type="InterPro" id="IPR008979">
    <property type="entry name" value="Galactose-bd-like_sf"/>
</dbReference>
<dbReference type="SMART" id="SM00560">
    <property type="entry name" value="LamGL"/>
    <property type="match status" value="1"/>
</dbReference>
<dbReference type="InterPro" id="IPR006558">
    <property type="entry name" value="LamG-like"/>
</dbReference>
<keyword evidence="2" id="KW-1015">Disulfide bond</keyword>
<evidence type="ECO:0000259" key="3">
    <source>
        <dbReference type="PROSITE" id="PS51175"/>
    </source>
</evidence>
<protein>
    <recommendedName>
        <fullName evidence="3">CBM6 domain-containing protein</fullName>
    </recommendedName>
</protein>
<proteinExistence type="predicted"/>